<feature type="chain" id="PRO_5044291759" description="F-box domain-containing protein" evidence="2">
    <location>
        <begin position="25"/>
        <end position="440"/>
    </location>
</feature>
<reference evidence="3" key="2">
    <citation type="submission" date="2024-10" db="UniProtKB">
        <authorList>
            <consortium name="EnsemblProtists"/>
        </authorList>
    </citation>
    <scope>IDENTIFICATION</scope>
</reference>
<feature type="region of interest" description="Disordered" evidence="1">
    <location>
        <begin position="176"/>
        <end position="209"/>
    </location>
</feature>
<dbReference type="Proteomes" id="UP000013827">
    <property type="component" value="Unassembled WGS sequence"/>
</dbReference>
<feature type="compositionally biased region" description="Basic and acidic residues" evidence="1">
    <location>
        <begin position="184"/>
        <end position="209"/>
    </location>
</feature>
<sequence>MAADQLIWTLKSLSLSLSLSHTHTLPCLNYSKYVGTTGNAVCGLLKMSASATVTDECWGHCRGTGRGFGERRGGSGGLSFEASVALTWDFKRRVQLVRSPTILVVLPHCVARRVAVVAVRRAGLELRGRAEQVERKAHAQARRSAASDALLSSVRGDLAFNKQLNEQLVANQAALGGTTPATKRPHESEAARKEAAAARHTDDTFLGKDGRPRVRLELDIVEEIMLQLSPKVMAVAARVNRHFLQAVERAIPARLRPPPPPPKPGEPQLPNDPRRRNLGLAVDADKKVTTELLSQLEKQVKQVDLSGQMAWRIAVNGKPTPAWAQRNKSAVEAALRASGPYSDPIQTDLCVLFRLMPASVAEEHVEGIGAVLARIAERGSGSHFQIGILLDLLAKLSLPALVGIRAKIDECRSACLANHALNHLAPKVRALLAQADGASI</sequence>
<name>A0A0D3KC58_EMIH1</name>
<evidence type="ECO:0008006" key="5">
    <source>
        <dbReference type="Google" id="ProtNLM"/>
    </source>
</evidence>
<keyword evidence="2" id="KW-0732">Signal</keyword>
<dbReference type="RefSeq" id="XP_005785772.1">
    <property type="nucleotide sequence ID" value="XM_005785715.1"/>
</dbReference>
<organism evidence="3 4">
    <name type="scientific">Emiliania huxleyi (strain CCMP1516)</name>
    <dbReference type="NCBI Taxonomy" id="280463"/>
    <lineage>
        <taxon>Eukaryota</taxon>
        <taxon>Haptista</taxon>
        <taxon>Haptophyta</taxon>
        <taxon>Prymnesiophyceae</taxon>
        <taxon>Isochrysidales</taxon>
        <taxon>Noelaerhabdaceae</taxon>
        <taxon>Emiliania</taxon>
    </lineage>
</organism>
<protein>
    <recommendedName>
        <fullName evidence="5">F-box domain-containing protein</fullName>
    </recommendedName>
</protein>
<dbReference type="KEGG" id="ehx:EMIHUDRAFT_111909"/>
<feature type="compositionally biased region" description="Pro residues" evidence="1">
    <location>
        <begin position="255"/>
        <end position="267"/>
    </location>
</feature>
<reference evidence="4" key="1">
    <citation type="journal article" date="2013" name="Nature">
        <title>Pan genome of the phytoplankton Emiliania underpins its global distribution.</title>
        <authorList>
            <person name="Read B.A."/>
            <person name="Kegel J."/>
            <person name="Klute M.J."/>
            <person name="Kuo A."/>
            <person name="Lefebvre S.C."/>
            <person name="Maumus F."/>
            <person name="Mayer C."/>
            <person name="Miller J."/>
            <person name="Monier A."/>
            <person name="Salamov A."/>
            <person name="Young J."/>
            <person name="Aguilar M."/>
            <person name="Claverie J.M."/>
            <person name="Frickenhaus S."/>
            <person name="Gonzalez K."/>
            <person name="Herman E.K."/>
            <person name="Lin Y.C."/>
            <person name="Napier J."/>
            <person name="Ogata H."/>
            <person name="Sarno A.F."/>
            <person name="Shmutz J."/>
            <person name="Schroeder D."/>
            <person name="de Vargas C."/>
            <person name="Verret F."/>
            <person name="von Dassow P."/>
            <person name="Valentin K."/>
            <person name="Van de Peer Y."/>
            <person name="Wheeler G."/>
            <person name="Dacks J.B."/>
            <person name="Delwiche C.F."/>
            <person name="Dyhrman S.T."/>
            <person name="Glockner G."/>
            <person name="John U."/>
            <person name="Richards T."/>
            <person name="Worden A.Z."/>
            <person name="Zhang X."/>
            <person name="Grigoriev I.V."/>
            <person name="Allen A.E."/>
            <person name="Bidle K."/>
            <person name="Borodovsky M."/>
            <person name="Bowler C."/>
            <person name="Brownlee C."/>
            <person name="Cock J.M."/>
            <person name="Elias M."/>
            <person name="Gladyshev V.N."/>
            <person name="Groth M."/>
            <person name="Guda C."/>
            <person name="Hadaegh A."/>
            <person name="Iglesias-Rodriguez M.D."/>
            <person name="Jenkins J."/>
            <person name="Jones B.M."/>
            <person name="Lawson T."/>
            <person name="Leese F."/>
            <person name="Lindquist E."/>
            <person name="Lobanov A."/>
            <person name="Lomsadze A."/>
            <person name="Malik S.B."/>
            <person name="Marsh M.E."/>
            <person name="Mackinder L."/>
            <person name="Mock T."/>
            <person name="Mueller-Roeber B."/>
            <person name="Pagarete A."/>
            <person name="Parker M."/>
            <person name="Probert I."/>
            <person name="Quesneville H."/>
            <person name="Raines C."/>
            <person name="Rensing S.A."/>
            <person name="Riano-Pachon D.M."/>
            <person name="Richier S."/>
            <person name="Rokitta S."/>
            <person name="Shiraiwa Y."/>
            <person name="Soanes D.M."/>
            <person name="van der Giezen M."/>
            <person name="Wahlund T.M."/>
            <person name="Williams B."/>
            <person name="Wilson W."/>
            <person name="Wolfe G."/>
            <person name="Wurch L.L."/>
        </authorList>
    </citation>
    <scope>NUCLEOTIDE SEQUENCE</scope>
</reference>
<feature type="region of interest" description="Disordered" evidence="1">
    <location>
        <begin position="251"/>
        <end position="276"/>
    </location>
</feature>
<proteinExistence type="predicted"/>
<evidence type="ECO:0000256" key="1">
    <source>
        <dbReference type="SAM" id="MobiDB-lite"/>
    </source>
</evidence>
<evidence type="ECO:0000313" key="4">
    <source>
        <dbReference type="Proteomes" id="UP000013827"/>
    </source>
</evidence>
<evidence type="ECO:0000313" key="3">
    <source>
        <dbReference type="EnsemblProtists" id="EOD33343"/>
    </source>
</evidence>
<dbReference type="AlphaFoldDB" id="A0A0D3KC58"/>
<evidence type="ECO:0000256" key="2">
    <source>
        <dbReference type="SAM" id="SignalP"/>
    </source>
</evidence>
<keyword evidence="4" id="KW-1185">Reference proteome</keyword>
<dbReference type="GeneID" id="17278613"/>
<dbReference type="PaxDb" id="2903-EOD33343"/>
<dbReference type="EnsemblProtists" id="EOD33343">
    <property type="protein sequence ID" value="EOD33343"/>
    <property type="gene ID" value="EMIHUDRAFT_111909"/>
</dbReference>
<accession>A0A0D3KC58</accession>
<dbReference type="HOGENOM" id="CLU_623242_0_0_1"/>
<feature type="signal peptide" evidence="2">
    <location>
        <begin position="1"/>
        <end position="24"/>
    </location>
</feature>